<gene>
    <name evidence="3" type="ORF">MVEN_00238200</name>
</gene>
<keyword evidence="1 3" id="KW-0812">Transmembrane</keyword>
<feature type="transmembrane region" description="Helical" evidence="1">
    <location>
        <begin position="179"/>
        <end position="198"/>
    </location>
</feature>
<evidence type="ECO:0000313" key="3">
    <source>
        <dbReference type="EMBL" id="KAF7369110.1"/>
    </source>
</evidence>
<keyword evidence="1" id="KW-1133">Transmembrane helix</keyword>
<keyword evidence="4" id="KW-1185">Reference proteome</keyword>
<feature type="transmembrane region" description="Helical" evidence="1">
    <location>
        <begin position="97"/>
        <end position="123"/>
    </location>
</feature>
<comment type="caution">
    <text evidence="3">The sequence shown here is derived from an EMBL/GenBank/DDBJ whole genome shotgun (WGS) entry which is preliminary data.</text>
</comment>
<feature type="transmembrane region" description="Helical" evidence="1">
    <location>
        <begin position="244"/>
        <end position="264"/>
    </location>
</feature>
<dbReference type="AlphaFoldDB" id="A0A8H6Z4F8"/>
<evidence type="ECO:0000256" key="1">
    <source>
        <dbReference type="SAM" id="Phobius"/>
    </source>
</evidence>
<feature type="transmembrane region" description="Helical" evidence="1">
    <location>
        <begin position="29"/>
        <end position="50"/>
    </location>
</feature>
<organism evidence="3 4">
    <name type="scientific">Mycena venus</name>
    <dbReference type="NCBI Taxonomy" id="2733690"/>
    <lineage>
        <taxon>Eukaryota</taxon>
        <taxon>Fungi</taxon>
        <taxon>Dikarya</taxon>
        <taxon>Basidiomycota</taxon>
        <taxon>Agaricomycotina</taxon>
        <taxon>Agaricomycetes</taxon>
        <taxon>Agaricomycetidae</taxon>
        <taxon>Agaricales</taxon>
        <taxon>Marasmiineae</taxon>
        <taxon>Mycenaceae</taxon>
        <taxon>Mycena</taxon>
    </lineage>
</organism>
<keyword evidence="1" id="KW-0472">Membrane</keyword>
<proteinExistence type="predicted"/>
<dbReference type="PANTHER" id="PTHR40465:SF1">
    <property type="entry name" value="DUF6534 DOMAIN-CONTAINING PROTEIN"/>
    <property type="match status" value="1"/>
</dbReference>
<sequence>MRPPMFHAVTPPPENPSRDDIIWLAGPRLLGLIFNWSLLGVLTIQVYIYHINFPKDRRFLKFLGELYFVYILDWVQTCSATYDAFQWFVYGWGNIPVLYGLFTTFLNVPILSSIVAAIVQIFFGWRIWALSESRITCAVIVFLSLLQLGGGGAVGYYIYNDASEVARSEGLVRAVGIRLGGSAVVDSVIAIFMTLFLVRSRGQGLSYTDSVLTRLIRLTIETGTVTAISAIVDLVFFLKAHNGLHQVSGVILCKMYSNTLLVLFNNRLMRTNETSVHEVDLAFRGASSRQHHHSDVEWNSRPTVDLDSVELRDFVEKGMKEEGGTDS</sequence>
<evidence type="ECO:0000259" key="2">
    <source>
        <dbReference type="Pfam" id="PF20152"/>
    </source>
</evidence>
<dbReference type="OrthoDB" id="2953893at2759"/>
<protein>
    <submittedName>
        <fullName evidence="3">Putative Transmembrane protein</fullName>
    </submittedName>
</protein>
<feature type="transmembrane region" description="Helical" evidence="1">
    <location>
        <begin position="218"/>
        <end position="238"/>
    </location>
</feature>
<feature type="transmembrane region" description="Helical" evidence="1">
    <location>
        <begin position="62"/>
        <end position="85"/>
    </location>
</feature>
<evidence type="ECO:0000313" key="4">
    <source>
        <dbReference type="Proteomes" id="UP000620124"/>
    </source>
</evidence>
<dbReference type="PANTHER" id="PTHR40465">
    <property type="entry name" value="CHROMOSOME 1, WHOLE GENOME SHOTGUN SEQUENCE"/>
    <property type="match status" value="1"/>
</dbReference>
<dbReference type="EMBL" id="JACAZI010000002">
    <property type="protein sequence ID" value="KAF7369110.1"/>
    <property type="molecule type" value="Genomic_DNA"/>
</dbReference>
<dbReference type="InterPro" id="IPR045339">
    <property type="entry name" value="DUF6534"/>
</dbReference>
<dbReference type="Pfam" id="PF20152">
    <property type="entry name" value="DUF6534"/>
    <property type="match status" value="1"/>
</dbReference>
<reference evidence="3" key="1">
    <citation type="submission" date="2020-05" db="EMBL/GenBank/DDBJ databases">
        <title>Mycena genomes resolve the evolution of fungal bioluminescence.</title>
        <authorList>
            <person name="Tsai I.J."/>
        </authorList>
    </citation>
    <scope>NUCLEOTIDE SEQUENCE</scope>
    <source>
        <strain evidence="3">CCC161011</strain>
    </source>
</reference>
<dbReference type="Proteomes" id="UP000620124">
    <property type="component" value="Unassembled WGS sequence"/>
</dbReference>
<name>A0A8H6Z4F8_9AGAR</name>
<accession>A0A8H6Z4F8</accession>
<feature type="domain" description="DUF6534" evidence="2">
    <location>
        <begin position="182"/>
        <end position="267"/>
    </location>
</feature>
<feature type="transmembrane region" description="Helical" evidence="1">
    <location>
        <begin position="135"/>
        <end position="159"/>
    </location>
</feature>